<evidence type="ECO:0000256" key="3">
    <source>
        <dbReference type="ARBA" id="ARBA00022989"/>
    </source>
</evidence>
<evidence type="ECO:0000256" key="5">
    <source>
        <dbReference type="SAM" id="Phobius"/>
    </source>
</evidence>
<name>A0A5A9GNM5_AZOLI</name>
<evidence type="ECO:0000313" key="7">
    <source>
        <dbReference type="EMBL" id="KAA0596041.1"/>
    </source>
</evidence>
<evidence type="ECO:0000256" key="2">
    <source>
        <dbReference type="ARBA" id="ARBA00022692"/>
    </source>
</evidence>
<organism evidence="7 8">
    <name type="scientific">Azospirillum lipoferum</name>
    <dbReference type="NCBI Taxonomy" id="193"/>
    <lineage>
        <taxon>Bacteria</taxon>
        <taxon>Pseudomonadati</taxon>
        <taxon>Pseudomonadota</taxon>
        <taxon>Alphaproteobacteria</taxon>
        <taxon>Rhodospirillales</taxon>
        <taxon>Azospirillaceae</taxon>
        <taxon>Azospirillum</taxon>
    </lineage>
</organism>
<gene>
    <name evidence="7" type="ORF">FZ942_12650</name>
</gene>
<dbReference type="Proteomes" id="UP000324927">
    <property type="component" value="Unassembled WGS sequence"/>
</dbReference>
<accession>A0A5A9GNM5</accession>
<protein>
    <submittedName>
        <fullName evidence="7">DUF202 domain-containing protein</fullName>
    </submittedName>
</protein>
<dbReference type="EMBL" id="VTTN01000004">
    <property type="protein sequence ID" value="KAA0596041.1"/>
    <property type="molecule type" value="Genomic_DNA"/>
</dbReference>
<feature type="transmembrane region" description="Helical" evidence="5">
    <location>
        <begin position="87"/>
        <end position="106"/>
    </location>
</feature>
<keyword evidence="8" id="KW-1185">Reference proteome</keyword>
<evidence type="ECO:0000259" key="6">
    <source>
        <dbReference type="Pfam" id="PF02656"/>
    </source>
</evidence>
<keyword evidence="4 5" id="KW-0472">Membrane</keyword>
<reference evidence="7 8" key="1">
    <citation type="submission" date="2019-08" db="EMBL/GenBank/DDBJ databases">
        <authorList>
            <person name="Grouzdev D."/>
            <person name="Tikhonova E."/>
            <person name="Kravchenko I."/>
        </authorList>
    </citation>
    <scope>NUCLEOTIDE SEQUENCE [LARGE SCALE GENOMIC DNA]</scope>
    <source>
        <strain evidence="7 8">59b</strain>
    </source>
</reference>
<feature type="transmembrane region" description="Helical" evidence="5">
    <location>
        <begin position="48"/>
        <end position="67"/>
    </location>
</feature>
<dbReference type="Pfam" id="PF02656">
    <property type="entry name" value="DUF202"/>
    <property type="match status" value="1"/>
</dbReference>
<evidence type="ECO:0000256" key="1">
    <source>
        <dbReference type="ARBA" id="ARBA00004127"/>
    </source>
</evidence>
<dbReference type="RefSeq" id="WP_149231438.1">
    <property type="nucleotide sequence ID" value="NZ_JALJXJ010000005.1"/>
</dbReference>
<comment type="caution">
    <text evidence="7">The sequence shown here is derived from an EMBL/GenBank/DDBJ whole genome shotgun (WGS) entry which is preliminary data.</text>
</comment>
<keyword evidence="2 5" id="KW-0812">Transmembrane</keyword>
<evidence type="ECO:0000256" key="4">
    <source>
        <dbReference type="ARBA" id="ARBA00023136"/>
    </source>
</evidence>
<feature type="domain" description="DUF202" evidence="6">
    <location>
        <begin position="12"/>
        <end position="71"/>
    </location>
</feature>
<dbReference type="AlphaFoldDB" id="A0A5A9GNM5"/>
<dbReference type="InterPro" id="IPR003807">
    <property type="entry name" value="DUF202"/>
</dbReference>
<sequence length="119" mass="13220">MSENILTVSNRDPGLQMERTSLAWFRTFAGMCTILLIVLRLRLKEQNAFLALALLTLLIFIFTVYRMARSRRVVGSEIVSHRSHSSFGLPSAIALVAFCASSIAGFPHISRIVLQVVSP</sequence>
<evidence type="ECO:0000313" key="8">
    <source>
        <dbReference type="Proteomes" id="UP000324927"/>
    </source>
</evidence>
<dbReference type="GO" id="GO:0012505">
    <property type="term" value="C:endomembrane system"/>
    <property type="evidence" value="ECO:0007669"/>
    <property type="project" value="UniProtKB-SubCell"/>
</dbReference>
<comment type="subcellular location">
    <subcellularLocation>
        <location evidence="1">Endomembrane system</location>
        <topology evidence="1">Multi-pass membrane protein</topology>
    </subcellularLocation>
</comment>
<feature type="transmembrane region" description="Helical" evidence="5">
    <location>
        <begin position="23"/>
        <end position="41"/>
    </location>
</feature>
<proteinExistence type="predicted"/>
<keyword evidence="3 5" id="KW-1133">Transmembrane helix</keyword>
<dbReference type="OrthoDB" id="3701077at2"/>